<proteinExistence type="predicted"/>
<comment type="caution">
    <text evidence="3">The sequence shown here is derived from an EMBL/GenBank/DDBJ whole genome shotgun (WGS) entry which is preliminary data.</text>
</comment>
<evidence type="ECO:0000256" key="1">
    <source>
        <dbReference type="SAM" id="MobiDB-lite"/>
    </source>
</evidence>
<gene>
    <name evidence="3" type="ORF">DY940_15165</name>
</gene>
<name>A0ABD7K2G3_PSEAI</name>
<dbReference type="Pfam" id="PF04447">
    <property type="entry name" value="dATP-dGTP_PPHyd"/>
    <property type="match status" value="1"/>
</dbReference>
<reference evidence="3 4" key="1">
    <citation type="submission" date="2018-12" db="EMBL/GenBank/DDBJ databases">
        <title>Pseudomonas aeruginosa Diversity Panel.</title>
        <authorList>
            <person name="Snesrud E."/>
            <person name="Mcgann P."/>
        </authorList>
    </citation>
    <scope>NUCLEOTIDE SEQUENCE [LARGE SCALE GENOMIC DNA]</scope>
    <source>
        <strain evidence="3 4">MRSN6241</strain>
    </source>
</reference>
<accession>A0ABD7K2G3</accession>
<protein>
    <submittedName>
        <fullName evidence="3">DUF550 domain-containing protein</fullName>
    </submittedName>
</protein>
<sequence>MFRLVLHLERQRRFSERTFGPGSRAAGVIDHIRKELREIEEAPGDLAEWIDVVILALDGAWRTGATPAQIIDALLAKQAKNEARSWPDWRTVPSDKAIEHNRADEPIDDNHMKLRE</sequence>
<feature type="compositionally biased region" description="Basic and acidic residues" evidence="1">
    <location>
        <begin position="96"/>
        <end position="116"/>
    </location>
</feature>
<dbReference type="InterPro" id="IPR007538">
    <property type="entry name" value="dATP/dGTP_dipphydrolase_MazZ"/>
</dbReference>
<dbReference type="EMBL" id="RXTL01000020">
    <property type="protein sequence ID" value="RTS45864.1"/>
    <property type="molecule type" value="Genomic_DNA"/>
</dbReference>
<feature type="domain" description="dATP/dGTP diphosphohydrolase MazZ" evidence="2">
    <location>
        <begin position="12"/>
        <end position="104"/>
    </location>
</feature>
<dbReference type="Proteomes" id="UP000276985">
    <property type="component" value="Unassembled WGS sequence"/>
</dbReference>
<evidence type="ECO:0000313" key="4">
    <source>
        <dbReference type="Proteomes" id="UP000276985"/>
    </source>
</evidence>
<evidence type="ECO:0000259" key="2">
    <source>
        <dbReference type="Pfam" id="PF04447"/>
    </source>
</evidence>
<dbReference type="AlphaFoldDB" id="A0ABD7K2G3"/>
<organism evidence="3 4">
    <name type="scientific">Pseudomonas aeruginosa</name>
    <dbReference type="NCBI Taxonomy" id="287"/>
    <lineage>
        <taxon>Bacteria</taxon>
        <taxon>Pseudomonadati</taxon>
        <taxon>Pseudomonadota</taxon>
        <taxon>Gammaproteobacteria</taxon>
        <taxon>Pseudomonadales</taxon>
        <taxon>Pseudomonadaceae</taxon>
        <taxon>Pseudomonas</taxon>
    </lineage>
</organism>
<evidence type="ECO:0000313" key="3">
    <source>
        <dbReference type="EMBL" id="RTS45864.1"/>
    </source>
</evidence>
<feature type="region of interest" description="Disordered" evidence="1">
    <location>
        <begin position="84"/>
        <end position="116"/>
    </location>
</feature>